<accession>A0ABV3ZMQ7</accession>
<name>A0ABV3ZMQ7_9BACT</name>
<protein>
    <submittedName>
        <fullName evidence="2">DUF1360 domain-containing protein</fullName>
    </submittedName>
</protein>
<gene>
    <name evidence="2" type="ORF">QTN47_26570</name>
</gene>
<keyword evidence="1" id="KW-0812">Transmembrane</keyword>
<evidence type="ECO:0000313" key="2">
    <source>
        <dbReference type="EMBL" id="MEX6691102.1"/>
    </source>
</evidence>
<feature type="transmembrane region" description="Helical" evidence="1">
    <location>
        <begin position="73"/>
        <end position="90"/>
    </location>
</feature>
<evidence type="ECO:0000313" key="3">
    <source>
        <dbReference type="Proteomes" id="UP001560573"/>
    </source>
</evidence>
<comment type="caution">
    <text evidence="2">The sequence shown here is derived from an EMBL/GenBank/DDBJ whole genome shotgun (WGS) entry which is preliminary data.</text>
</comment>
<organism evidence="2 3">
    <name type="scientific">Danxiaibacter flavus</name>
    <dbReference type="NCBI Taxonomy" id="3049108"/>
    <lineage>
        <taxon>Bacteria</taxon>
        <taxon>Pseudomonadati</taxon>
        <taxon>Bacteroidota</taxon>
        <taxon>Chitinophagia</taxon>
        <taxon>Chitinophagales</taxon>
        <taxon>Chitinophagaceae</taxon>
        <taxon>Danxiaibacter</taxon>
    </lineage>
</organism>
<dbReference type="EMBL" id="JAULBC010000013">
    <property type="protein sequence ID" value="MEX6691102.1"/>
    <property type="molecule type" value="Genomic_DNA"/>
</dbReference>
<keyword evidence="1" id="KW-1133">Transmembrane helix</keyword>
<feature type="transmembrane region" description="Helical" evidence="1">
    <location>
        <begin position="42"/>
        <end position="66"/>
    </location>
</feature>
<reference evidence="2 3" key="1">
    <citation type="submission" date="2023-07" db="EMBL/GenBank/DDBJ databases">
        <authorList>
            <person name="Lian W.-H."/>
        </authorList>
    </citation>
    <scope>NUCLEOTIDE SEQUENCE [LARGE SCALE GENOMIC DNA]</scope>
    <source>
        <strain evidence="2 3">SYSU DXS3180</strain>
    </source>
</reference>
<sequence length="113" mass="12777">MTICLYFLASILATWRLAHLLSDEDGPLNIVFMLREKAGSGFWGSLISCFYCVSIWIAAPFGIWMGTTTIEKIVFWIAVSGGACILYKLTGENKKQVHIPYYEEEKARDEFGI</sequence>
<evidence type="ECO:0000256" key="1">
    <source>
        <dbReference type="SAM" id="Phobius"/>
    </source>
</evidence>
<dbReference type="InterPro" id="IPR010773">
    <property type="entry name" value="Mycophage_PG1_Gp7"/>
</dbReference>
<dbReference type="RefSeq" id="WP_369332518.1">
    <property type="nucleotide sequence ID" value="NZ_JAULBC010000013.1"/>
</dbReference>
<dbReference type="Pfam" id="PF07098">
    <property type="entry name" value="DUF1360"/>
    <property type="match status" value="1"/>
</dbReference>
<dbReference type="Proteomes" id="UP001560573">
    <property type="component" value="Unassembled WGS sequence"/>
</dbReference>
<proteinExistence type="predicted"/>
<keyword evidence="1" id="KW-0472">Membrane</keyword>
<keyword evidence="3" id="KW-1185">Reference proteome</keyword>